<name>A0A392MXH2_9FABA</name>
<gene>
    <name evidence="1" type="ORF">A2U01_0011888</name>
</gene>
<proteinExistence type="predicted"/>
<organism evidence="1 2">
    <name type="scientific">Trifolium medium</name>
    <dbReference type="NCBI Taxonomy" id="97028"/>
    <lineage>
        <taxon>Eukaryota</taxon>
        <taxon>Viridiplantae</taxon>
        <taxon>Streptophyta</taxon>
        <taxon>Embryophyta</taxon>
        <taxon>Tracheophyta</taxon>
        <taxon>Spermatophyta</taxon>
        <taxon>Magnoliopsida</taxon>
        <taxon>eudicotyledons</taxon>
        <taxon>Gunneridae</taxon>
        <taxon>Pentapetalae</taxon>
        <taxon>rosids</taxon>
        <taxon>fabids</taxon>
        <taxon>Fabales</taxon>
        <taxon>Fabaceae</taxon>
        <taxon>Papilionoideae</taxon>
        <taxon>50 kb inversion clade</taxon>
        <taxon>NPAAA clade</taxon>
        <taxon>Hologalegina</taxon>
        <taxon>IRL clade</taxon>
        <taxon>Trifolieae</taxon>
        <taxon>Trifolium</taxon>
    </lineage>
</organism>
<dbReference type="EMBL" id="LXQA010019420">
    <property type="protein sequence ID" value="MCH90964.1"/>
    <property type="molecule type" value="Genomic_DNA"/>
</dbReference>
<accession>A0A392MXH2</accession>
<sequence>MCNISSESKIVLVHLPTFTNSVLDIKGVPSKLIEPPGVFSHRCTSLLKLNEFLLHLEFVTIRNVVSKKESHEVVQFREMLFRVMWDYPFELKVVLVVVDPFVHFATYASSIVASHVSVVHVAARLASFTDVVGFVVLVELAKLASFGSMCLH</sequence>
<keyword evidence="2" id="KW-1185">Reference proteome</keyword>
<comment type="caution">
    <text evidence="1">The sequence shown here is derived from an EMBL/GenBank/DDBJ whole genome shotgun (WGS) entry which is preliminary data.</text>
</comment>
<evidence type="ECO:0000313" key="1">
    <source>
        <dbReference type="EMBL" id="MCH90964.1"/>
    </source>
</evidence>
<dbReference type="AlphaFoldDB" id="A0A392MXH2"/>
<reference evidence="1 2" key="1">
    <citation type="journal article" date="2018" name="Front. Plant Sci.">
        <title>Red Clover (Trifolium pratense) and Zigzag Clover (T. medium) - A Picture of Genomic Similarities and Differences.</title>
        <authorList>
            <person name="Dluhosova J."/>
            <person name="Istvanek J."/>
            <person name="Nedelnik J."/>
            <person name="Repkova J."/>
        </authorList>
    </citation>
    <scope>NUCLEOTIDE SEQUENCE [LARGE SCALE GENOMIC DNA]</scope>
    <source>
        <strain evidence="2">cv. 10/8</strain>
        <tissue evidence="1">Leaf</tissue>
    </source>
</reference>
<dbReference type="Proteomes" id="UP000265520">
    <property type="component" value="Unassembled WGS sequence"/>
</dbReference>
<evidence type="ECO:0000313" key="2">
    <source>
        <dbReference type="Proteomes" id="UP000265520"/>
    </source>
</evidence>
<protein>
    <submittedName>
        <fullName evidence="1">Uncharacterized protein</fullName>
    </submittedName>
</protein>